<evidence type="ECO:0000256" key="9">
    <source>
        <dbReference type="RuleBase" id="RU363044"/>
    </source>
</evidence>
<evidence type="ECO:0000259" key="10">
    <source>
        <dbReference type="Pfam" id="PF05970"/>
    </source>
</evidence>
<gene>
    <name evidence="12" type="ORF">CVT25_014398</name>
</gene>
<evidence type="ECO:0000256" key="2">
    <source>
        <dbReference type="ARBA" id="ARBA00022763"/>
    </source>
</evidence>
<keyword evidence="3 9" id="KW-0378">Hydrolase</keyword>
<evidence type="ECO:0000256" key="8">
    <source>
        <dbReference type="ARBA" id="ARBA00023235"/>
    </source>
</evidence>
<evidence type="ECO:0000256" key="5">
    <source>
        <dbReference type="ARBA" id="ARBA00022840"/>
    </source>
</evidence>
<evidence type="ECO:0000256" key="7">
    <source>
        <dbReference type="ARBA" id="ARBA00023204"/>
    </source>
</evidence>
<name>A0A409XBJ4_PSICY</name>
<dbReference type="GO" id="GO:0043139">
    <property type="term" value="F:5'-3' DNA helicase activity"/>
    <property type="evidence" value="ECO:0007669"/>
    <property type="project" value="UniProtKB-EC"/>
</dbReference>
<dbReference type="Pfam" id="PF05970">
    <property type="entry name" value="PIF1"/>
    <property type="match status" value="1"/>
</dbReference>
<keyword evidence="8" id="KW-0413">Isomerase</keyword>
<dbReference type="Proteomes" id="UP000283269">
    <property type="component" value="Unassembled WGS sequence"/>
</dbReference>
<dbReference type="AlphaFoldDB" id="A0A409XBJ4"/>
<dbReference type="GO" id="GO:0000723">
    <property type="term" value="P:telomere maintenance"/>
    <property type="evidence" value="ECO:0007669"/>
    <property type="project" value="InterPro"/>
</dbReference>
<dbReference type="GO" id="GO:0016887">
    <property type="term" value="F:ATP hydrolysis activity"/>
    <property type="evidence" value="ECO:0007669"/>
    <property type="project" value="RHEA"/>
</dbReference>
<dbReference type="InterPro" id="IPR051055">
    <property type="entry name" value="PIF1_helicase"/>
</dbReference>
<comment type="caution">
    <text evidence="12">The sequence shown here is derived from an EMBL/GenBank/DDBJ whole genome shotgun (WGS) entry which is preliminary data.</text>
</comment>
<dbReference type="GO" id="GO:0006310">
    <property type="term" value="P:DNA recombination"/>
    <property type="evidence" value="ECO:0007669"/>
    <property type="project" value="UniProtKB-KW"/>
</dbReference>
<protein>
    <recommendedName>
        <fullName evidence="9">ATP-dependent DNA helicase</fullName>
        <ecNumber evidence="9">5.6.2.3</ecNumber>
    </recommendedName>
</protein>
<dbReference type="PANTHER" id="PTHR47642:SF5">
    <property type="entry name" value="ATP-DEPENDENT DNA HELICASE"/>
    <property type="match status" value="1"/>
</dbReference>
<dbReference type="InterPro" id="IPR027417">
    <property type="entry name" value="P-loop_NTPase"/>
</dbReference>
<reference evidence="12 13" key="1">
    <citation type="journal article" date="2018" name="Evol. Lett.">
        <title>Horizontal gene cluster transfer increased hallucinogenic mushroom diversity.</title>
        <authorList>
            <person name="Reynolds H.T."/>
            <person name="Vijayakumar V."/>
            <person name="Gluck-Thaler E."/>
            <person name="Korotkin H.B."/>
            <person name="Matheny P.B."/>
            <person name="Slot J.C."/>
        </authorList>
    </citation>
    <scope>NUCLEOTIDE SEQUENCE [LARGE SCALE GENOMIC DNA]</scope>
    <source>
        <strain evidence="12 13">2631</strain>
    </source>
</reference>
<evidence type="ECO:0000256" key="1">
    <source>
        <dbReference type="ARBA" id="ARBA00022741"/>
    </source>
</evidence>
<evidence type="ECO:0000313" key="12">
    <source>
        <dbReference type="EMBL" id="PPQ88100.1"/>
    </source>
</evidence>
<comment type="catalytic activity">
    <reaction evidence="9">
        <text>ATP + H2O = ADP + phosphate + H(+)</text>
        <dbReference type="Rhea" id="RHEA:13065"/>
        <dbReference type="ChEBI" id="CHEBI:15377"/>
        <dbReference type="ChEBI" id="CHEBI:15378"/>
        <dbReference type="ChEBI" id="CHEBI:30616"/>
        <dbReference type="ChEBI" id="CHEBI:43474"/>
        <dbReference type="ChEBI" id="CHEBI:456216"/>
        <dbReference type="EC" id="5.6.2.3"/>
    </reaction>
</comment>
<evidence type="ECO:0000259" key="11">
    <source>
        <dbReference type="Pfam" id="PF21530"/>
    </source>
</evidence>
<sequence length="291" mass="32086">MENKSIDVAITATTGVAGLNIGGMTIHSFAGFGLGKGKQEDLAEKVNRSAKSRNRWCQTRILIIDEISMLDGELFDKLVPFIDILTNMRYGTLTDHDEQKLSSLSRPLTYPDGIEPSQLFPLRNDVENHNKLKLQALPEPTLVYPAMDSAGYDIHGIPISRQGAEKLLERMISPSMISLKVGAQVMLIQNVEKGVLVNGSLGKVVGFTNIRDAQERHIAIAELASHSNSSYSPPTVSKEFRPLANNTFSRQQLWPIVSVFAHQDVIDWHKFWSSLGDGGLSDGTDDDARSE</sequence>
<comment type="cofactor">
    <cofactor evidence="9">
        <name>Mg(2+)</name>
        <dbReference type="ChEBI" id="CHEBI:18420"/>
    </cofactor>
</comment>
<dbReference type="InterPro" id="IPR010285">
    <property type="entry name" value="DNA_helicase_pif1-like_DEAD"/>
</dbReference>
<dbReference type="EMBL" id="NHYD01002154">
    <property type="protein sequence ID" value="PPQ88100.1"/>
    <property type="molecule type" value="Genomic_DNA"/>
</dbReference>
<keyword evidence="7 9" id="KW-0234">DNA repair</keyword>
<keyword evidence="1 9" id="KW-0547">Nucleotide-binding</keyword>
<keyword evidence="13" id="KW-1185">Reference proteome</keyword>
<keyword evidence="4 9" id="KW-0347">Helicase</keyword>
<dbReference type="EC" id="5.6.2.3" evidence="9"/>
<feature type="domain" description="DNA helicase Pif1-like 2B" evidence="11">
    <location>
        <begin position="173"/>
        <end position="207"/>
    </location>
</feature>
<keyword evidence="6" id="KW-0238">DNA-binding</keyword>
<dbReference type="GO" id="GO:0005524">
    <property type="term" value="F:ATP binding"/>
    <property type="evidence" value="ECO:0007669"/>
    <property type="project" value="UniProtKB-KW"/>
</dbReference>
<evidence type="ECO:0000256" key="4">
    <source>
        <dbReference type="ARBA" id="ARBA00022806"/>
    </source>
</evidence>
<evidence type="ECO:0000256" key="3">
    <source>
        <dbReference type="ARBA" id="ARBA00022801"/>
    </source>
</evidence>
<dbReference type="GO" id="GO:0006281">
    <property type="term" value="P:DNA repair"/>
    <property type="evidence" value="ECO:0007669"/>
    <property type="project" value="UniProtKB-KW"/>
</dbReference>
<evidence type="ECO:0000256" key="6">
    <source>
        <dbReference type="ARBA" id="ARBA00023125"/>
    </source>
</evidence>
<proteinExistence type="inferred from homology"/>
<dbReference type="STRING" id="93625.A0A409XBJ4"/>
<feature type="domain" description="DNA helicase Pif1-like DEAD-box helicase" evidence="10">
    <location>
        <begin position="7"/>
        <end position="79"/>
    </location>
</feature>
<dbReference type="PANTHER" id="PTHR47642">
    <property type="entry name" value="ATP-DEPENDENT DNA HELICASE"/>
    <property type="match status" value="1"/>
</dbReference>
<keyword evidence="9" id="KW-0233">DNA recombination</keyword>
<dbReference type="OrthoDB" id="432234at2759"/>
<dbReference type="InterPro" id="IPR049163">
    <property type="entry name" value="Pif1-like_2B_dom"/>
</dbReference>
<keyword evidence="5 9" id="KW-0067">ATP-binding</keyword>
<accession>A0A409XBJ4</accession>
<keyword evidence="2 9" id="KW-0227">DNA damage</keyword>
<organism evidence="12 13">
    <name type="scientific">Psilocybe cyanescens</name>
    <dbReference type="NCBI Taxonomy" id="93625"/>
    <lineage>
        <taxon>Eukaryota</taxon>
        <taxon>Fungi</taxon>
        <taxon>Dikarya</taxon>
        <taxon>Basidiomycota</taxon>
        <taxon>Agaricomycotina</taxon>
        <taxon>Agaricomycetes</taxon>
        <taxon>Agaricomycetidae</taxon>
        <taxon>Agaricales</taxon>
        <taxon>Agaricineae</taxon>
        <taxon>Strophariaceae</taxon>
        <taxon>Psilocybe</taxon>
    </lineage>
</organism>
<dbReference type="Pfam" id="PF21530">
    <property type="entry name" value="Pif1_2B_dom"/>
    <property type="match status" value="1"/>
</dbReference>
<dbReference type="Gene3D" id="3.40.50.300">
    <property type="entry name" value="P-loop containing nucleotide triphosphate hydrolases"/>
    <property type="match status" value="1"/>
</dbReference>
<evidence type="ECO:0000313" key="13">
    <source>
        <dbReference type="Proteomes" id="UP000283269"/>
    </source>
</evidence>
<dbReference type="InParanoid" id="A0A409XBJ4"/>
<comment type="similarity">
    <text evidence="9">Belongs to the helicase family.</text>
</comment>